<accession>A0ABW9QQQ3</accession>
<proteinExistence type="predicted"/>
<comment type="caution">
    <text evidence="2">The sequence shown here is derived from an EMBL/GenBank/DDBJ whole genome shotgun (WGS) entry which is preliminary data.</text>
</comment>
<keyword evidence="3" id="KW-1185">Reference proteome</keyword>
<sequence>MGQGKDVAATAGGALGRVGRGVLVGAAAVGLAVGGAGVAAAASSPAHPAGAVQARHPLDARVGAEGPVIHGEWTVEHGGAFSTFVEQIGTAGAPASSSSTSTSTSTSITVTSADNFQQTYTITSSTRVSPRGTTIKQGDTLRVYATVPAPSTTGGSTTGGSTTGGSTTGSSTAADTAVSIIDVTAARAADGGHDHHDGRPGRGSHTGR</sequence>
<evidence type="ECO:0000256" key="1">
    <source>
        <dbReference type="SAM" id="MobiDB-lite"/>
    </source>
</evidence>
<feature type="compositionally biased region" description="Gly residues" evidence="1">
    <location>
        <begin position="156"/>
        <end position="167"/>
    </location>
</feature>
<feature type="region of interest" description="Disordered" evidence="1">
    <location>
        <begin position="147"/>
        <end position="208"/>
    </location>
</feature>
<evidence type="ECO:0008006" key="4">
    <source>
        <dbReference type="Google" id="ProtNLM"/>
    </source>
</evidence>
<evidence type="ECO:0000313" key="3">
    <source>
        <dbReference type="Proteomes" id="UP000437736"/>
    </source>
</evidence>
<feature type="compositionally biased region" description="Basic and acidic residues" evidence="1">
    <location>
        <begin position="190"/>
        <end position="200"/>
    </location>
</feature>
<name>A0ABW9QQQ3_9ACTN</name>
<evidence type="ECO:0000313" key="2">
    <source>
        <dbReference type="EMBL" id="MST31981.1"/>
    </source>
</evidence>
<organism evidence="2 3">
    <name type="scientific">Acidiferrimicrobium australe</name>
    <dbReference type="NCBI Taxonomy" id="2664430"/>
    <lineage>
        <taxon>Bacteria</taxon>
        <taxon>Bacillati</taxon>
        <taxon>Actinomycetota</taxon>
        <taxon>Acidimicrobiia</taxon>
        <taxon>Acidimicrobiales</taxon>
        <taxon>Acidimicrobiaceae</taxon>
        <taxon>Acidiferrimicrobium</taxon>
    </lineage>
</organism>
<dbReference type="EMBL" id="WJHE01000188">
    <property type="protein sequence ID" value="MST31981.1"/>
    <property type="molecule type" value="Genomic_DNA"/>
</dbReference>
<reference evidence="2 3" key="1">
    <citation type="submission" date="2019-11" db="EMBL/GenBank/DDBJ databases">
        <title>Acidiferrimicrobium australis gen. nov., sp. nov., an acidophilic and obligately heterotrophic, member of the Actinobacteria that catalyses dissimilatory oxido- reduction of iron isolated from metal-rich acidic water in Chile.</title>
        <authorList>
            <person name="Gonzalez D."/>
            <person name="Huber K."/>
            <person name="Hedrich S."/>
            <person name="Rojas-Villalobos C."/>
            <person name="Quatrini R."/>
            <person name="Dinamarca M.A."/>
            <person name="Schwarz A."/>
            <person name="Canales C."/>
            <person name="Nancucheo I."/>
        </authorList>
    </citation>
    <scope>NUCLEOTIDE SEQUENCE [LARGE SCALE GENOMIC DNA]</scope>
    <source>
        <strain evidence="2 3">USS-CCA1</strain>
    </source>
</reference>
<gene>
    <name evidence="2" type="ORF">GHK86_04475</name>
</gene>
<protein>
    <recommendedName>
        <fullName evidence="4">DUF5666 domain-containing protein</fullName>
    </recommendedName>
</protein>
<dbReference type="Proteomes" id="UP000437736">
    <property type="component" value="Unassembled WGS sequence"/>
</dbReference>